<evidence type="ECO:0008006" key="5">
    <source>
        <dbReference type="Google" id="ProtNLM"/>
    </source>
</evidence>
<evidence type="ECO:0000313" key="4">
    <source>
        <dbReference type="Proteomes" id="UP001549047"/>
    </source>
</evidence>
<comment type="caution">
    <text evidence="3">The sequence shown here is derived from an EMBL/GenBank/DDBJ whole genome shotgun (WGS) entry which is preliminary data.</text>
</comment>
<dbReference type="Pfam" id="PF10082">
    <property type="entry name" value="BBP2_2"/>
    <property type="match status" value="1"/>
</dbReference>
<gene>
    <name evidence="3" type="ORF">ABID16_002945</name>
</gene>
<evidence type="ECO:0000313" key="3">
    <source>
        <dbReference type="EMBL" id="MET3614608.1"/>
    </source>
</evidence>
<feature type="region of interest" description="Disordered" evidence="1">
    <location>
        <begin position="97"/>
        <end position="124"/>
    </location>
</feature>
<feature type="chain" id="PRO_5045532290" description="Outer membrane beta-barrel protein" evidence="2">
    <location>
        <begin position="34"/>
        <end position="507"/>
    </location>
</feature>
<sequence length="507" mass="53712">MPTENRTKLRLPALTRLLLAGAATVLVASVASAQTMAPVTQDAGSIPASPAGNPLDMSSTFSLRTGDNGAAPVDDGAQAMPTTPATTTVRPAVNATAAASPDPDMFGRMNFREPTDNTRTGTIDNLRPRREDIEAPGVRVGTLIIRPSIGEGIGVESTTYGATTTTRSFLQTTGKADIISDWSLHQLSISAAGVWQTNIGGTGETKPTANVDAKLRLDIDRLTTANLTAGYSFARQSSTDPNSIIGATTQSGIHTASAGVDVTREFGKFRGTVAGSLTRNVYTAATLSDGSLMSMSDRNQTTAQGRLRLGYEISPAITPFVEASIGRAISDQTLDRNGFNRNSDIYAAKTGVQLDFQEKLRGEVAVGYKQVRYFDSRLARIGAVTLDGKIDWSPIRGTDVNLTLTTGVDPSTTAGVSGSTYYTVSTALSQQMIDNLVARLSGSTTFRHFSPTGVASDQTEWAATAGLTWSLSRYVDLSGTVGWNYTDVRNGTNTRSWSAIAELKVKR</sequence>
<reference evidence="3 4" key="1">
    <citation type="submission" date="2024-06" db="EMBL/GenBank/DDBJ databases">
        <title>Genomic Encyclopedia of Type Strains, Phase IV (KMG-IV): sequencing the most valuable type-strain genomes for metagenomic binning, comparative biology and taxonomic classification.</title>
        <authorList>
            <person name="Goeker M."/>
        </authorList>
    </citation>
    <scope>NUCLEOTIDE SEQUENCE [LARGE SCALE GENOMIC DNA]</scope>
    <source>
        <strain evidence="3 4">DSM 29780</strain>
    </source>
</reference>
<evidence type="ECO:0000256" key="2">
    <source>
        <dbReference type="SAM" id="SignalP"/>
    </source>
</evidence>
<keyword evidence="2" id="KW-0732">Signal</keyword>
<keyword evidence="4" id="KW-1185">Reference proteome</keyword>
<dbReference type="EMBL" id="JBEPMB010000004">
    <property type="protein sequence ID" value="MET3614608.1"/>
    <property type="molecule type" value="Genomic_DNA"/>
</dbReference>
<name>A0ABV2J1H5_9HYPH</name>
<dbReference type="Proteomes" id="UP001549047">
    <property type="component" value="Unassembled WGS sequence"/>
</dbReference>
<proteinExistence type="predicted"/>
<dbReference type="InterPro" id="IPR018759">
    <property type="entry name" value="BBP2_2"/>
</dbReference>
<accession>A0ABV2J1H5</accession>
<protein>
    <recommendedName>
        <fullName evidence="5">Outer membrane beta-barrel protein</fullName>
    </recommendedName>
</protein>
<feature type="signal peptide" evidence="2">
    <location>
        <begin position="1"/>
        <end position="33"/>
    </location>
</feature>
<evidence type="ECO:0000256" key="1">
    <source>
        <dbReference type="SAM" id="MobiDB-lite"/>
    </source>
</evidence>
<dbReference type="RefSeq" id="WP_354557098.1">
    <property type="nucleotide sequence ID" value="NZ_JBEPMB010000004.1"/>
</dbReference>
<dbReference type="SUPFAM" id="SSF56935">
    <property type="entry name" value="Porins"/>
    <property type="match status" value="1"/>
</dbReference>
<organism evidence="3 4">
    <name type="scientific">Rhizobium aquaticum</name>
    <dbReference type="NCBI Taxonomy" id="1549636"/>
    <lineage>
        <taxon>Bacteria</taxon>
        <taxon>Pseudomonadati</taxon>
        <taxon>Pseudomonadota</taxon>
        <taxon>Alphaproteobacteria</taxon>
        <taxon>Hyphomicrobiales</taxon>
        <taxon>Rhizobiaceae</taxon>
        <taxon>Rhizobium/Agrobacterium group</taxon>
        <taxon>Rhizobium</taxon>
    </lineage>
</organism>